<dbReference type="GO" id="GO:0003700">
    <property type="term" value="F:DNA-binding transcription factor activity"/>
    <property type="evidence" value="ECO:0007669"/>
    <property type="project" value="InterPro"/>
</dbReference>
<dbReference type="Proteomes" id="UP000199550">
    <property type="component" value="Unassembled WGS sequence"/>
</dbReference>
<dbReference type="PANTHER" id="PTHR30118:SF15">
    <property type="entry name" value="TRANSCRIPTIONAL REGULATORY PROTEIN"/>
    <property type="match status" value="1"/>
</dbReference>
<evidence type="ECO:0000259" key="5">
    <source>
        <dbReference type="PROSITE" id="PS50931"/>
    </source>
</evidence>
<dbReference type="InterPro" id="IPR036390">
    <property type="entry name" value="WH_DNA-bd_sf"/>
</dbReference>
<dbReference type="InterPro" id="IPR050389">
    <property type="entry name" value="LysR-type_TF"/>
</dbReference>
<evidence type="ECO:0000256" key="2">
    <source>
        <dbReference type="ARBA" id="ARBA00023015"/>
    </source>
</evidence>
<dbReference type="SUPFAM" id="SSF53850">
    <property type="entry name" value="Periplasmic binding protein-like II"/>
    <property type="match status" value="1"/>
</dbReference>
<evidence type="ECO:0000256" key="1">
    <source>
        <dbReference type="ARBA" id="ARBA00009437"/>
    </source>
</evidence>
<comment type="similarity">
    <text evidence="1">Belongs to the LysR transcriptional regulatory family.</text>
</comment>
<evidence type="ECO:0000256" key="4">
    <source>
        <dbReference type="ARBA" id="ARBA00023163"/>
    </source>
</evidence>
<dbReference type="STRING" id="195913.SAMN04488004_13213"/>
<keyword evidence="7" id="KW-1185">Reference proteome</keyword>
<dbReference type="OrthoDB" id="528082at2"/>
<proteinExistence type="inferred from homology"/>
<dbReference type="Pfam" id="PF03466">
    <property type="entry name" value="LysR_substrate"/>
    <property type="match status" value="1"/>
</dbReference>
<dbReference type="Gene3D" id="1.10.10.10">
    <property type="entry name" value="Winged helix-like DNA-binding domain superfamily/Winged helix DNA-binding domain"/>
    <property type="match status" value="1"/>
</dbReference>
<dbReference type="InterPro" id="IPR036388">
    <property type="entry name" value="WH-like_DNA-bd_sf"/>
</dbReference>
<dbReference type="Pfam" id="PF00126">
    <property type="entry name" value="HTH_1"/>
    <property type="match status" value="1"/>
</dbReference>
<evidence type="ECO:0000256" key="3">
    <source>
        <dbReference type="ARBA" id="ARBA00023125"/>
    </source>
</evidence>
<keyword evidence="2" id="KW-0805">Transcription regulation</keyword>
<dbReference type="PANTHER" id="PTHR30118">
    <property type="entry name" value="HTH-TYPE TRANSCRIPTIONAL REGULATOR LEUO-RELATED"/>
    <property type="match status" value="1"/>
</dbReference>
<dbReference type="CDD" id="cd08417">
    <property type="entry name" value="PBP2_Nitroaromatics_like"/>
    <property type="match status" value="1"/>
</dbReference>
<dbReference type="AlphaFoldDB" id="A0A1I4J2D1"/>
<feature type="domain" description="HTH lysR-type" evidence="5">
    <location>
        <begin position="12"/>
        <end position="69"/>
    </location>
</feature>
<evidence type="ECO:0000313" key="6">
    <source>
        <dbReference type="EMBL" id="SFL60755.1"/>
    </source>
</evidence>
<dbReference type="Gene3D" id="3.40.190.10">
    <property type="entry name" value="Periplasmic binding protein-like II"/>
    <property type="match status" value="2"/>
</dbReference>
<dbReference type="InterPro" id="IPR037402">
    <property type="entry name" value="YidZ_PBP2"/>
</dbReference>
<dbReference type="SUPFAM" id="SSF46785">
    <property type="entry name" value="Winged helix' DNA-binding domain"/>
    <property type="match status" value="1"/>
</dbReference>
<name>A0A1I4J2D1_9RHOB</name>
<dbReference type="GO" id="GO:0003677">
    <property type="term" value="F:DNA binding"/>
    <property type="evidence" value="ECO:0007669"/>
    <property type="project" value="UniProtKB-KW"/>
</dbReference>
<organism evidence="6 7">
    <name type="scientific">Loktanella salsilacus</name>
    <dbReference type="NCBI Taxonomy" id="195913"/>
    <lineage>
        <taxon>Bacteria</taxon>
        <taxon>Pseudomonadati</taxon>
        <taxon>Pseudomonadota</taxon>
        <taxon>Alphaproteobacteria</taxon>
        <taxon>Rhodobacterales</taxon>
        <taxon>Roseobacteraceae</taxon>
        <taxon>Loktanella</taxon>
    </lineage>
</organism>
<dbReference type="EMBL" id="FOTF01000032">
    <property type="protein sequence ID" value="SFL60755.1"/>
    <property type="molecule type" value="Genomic_DNA"/>
</dbReference>
<reference evidence="6 7" key="1">
    <citation type="submission" date="2016-10" db="EMBL/GenBank/DDBJ databases">
        <authorList>
            <person name="de Groot N.N."/>
        </authorList>
    </citation>
    <scope>NUCLEOTIDE SEQUENCE [LARGE SCALE GENOMIC DNA]</scope>
    <source>
        <strain evidence="6 7">DSM 16199</strain>
    </source>
</reference>
<dbReference type="RefSeq" id="WP_090191633.1">
    <property type="nucleotide sequence ID" value="NZ_FOTF01000032.1"/>
</dbReference>
<dbReference type="PRINTS" id="PR00039">
    <property type="entry name" value="HTHLYSR"/>
</dbReference>
<sequence>MRHIHFMNLRTLDLNLLVVFDALMRERHVTRAAAAIGLSQPAFSNALTRLRARLGDELFIRTPDGMKPTAWAIELSGPISAALHDIQTALNGAHFDPRTSAHRITVATPDYAAMTLFPKLIVALQDQAPGIVLQTITPSQHWGEYLDTQRADMALLNWPNPPERFSSQMLFQEDWVCVMRQDHPLAAGTFSLDQFSAVNHLLVSPQGDRRNWVDDALARHARTRHIAYTMPAYGMAPMILGTTDFVLTCPASVAKVCYEYGGLSVIDCPLKPPDKMQSIHMVWHTKLGNHPVHRWFRALLQDVSAVELINDH</sequence>
<dbReference type="InterPro" id="IPR000847">
    <property type="entry name" value="LysR_HTH_N"/>
</dbReference>
<accession>A0A1I4J2D1</accession>
<keyword evidence="3" id="KW-0238">DNA-binding</keyword>
<dbReference type="PROSITE" id="PS50931">
    <property type="entry name" value="HTH_LYSR"/>
    <property type="match status" value="1"/>
</dbReference>
<evidence type="ECO:0000313" key="7">
    <source>
        <dbReference type="Proteomes" id="UP000199550"/>
    </source>
</evidence>
<keyword evidence="4" id="KW-0804">Transcription</keyword>
<gene>
    <name evidence="6" type="ORF">SAMN04488004_13213</name>
</gene>
<protein>
    <submittedName>
        <fullName evidence="6">Transcriptional regulator, LysR family</fullName>
    </submittedName>
</protein>
<dbReference type="InterPro" id="IPR005119">
    <property type="entry name" value="LysR_subst-bd"/>
</dbReference>